<dbReference type="CDD" id="cd15495">
    <property type="entry name" value="PHD_ATX3_4_5_like"/>
    <property type="match status" value="1"/>
</dbReference>
<comment type="catalytic activity">
    <reaction evidence="11">
        <text>L-lysyl-[histone] + S-adenosyl-L-methionine = N(6)-methyl-L-lysyl-[histone] + S-adenosyl-L-homocysteine + H(+)</text>
        <dbReference type="Rhea" id="RHEA:10024"/>
        <dbReference type="Rhea" id="RHEA-COMP:9845"/>
        <dbReference type="Rhea" id="RHEA-COMP:9846"/>
        <dbReference type="ChEBI" id="CHEBI:15378"/>
        <dbReference type="ChEBI" id="CHEBI:29969"/>
        <dbReference type="ChEBI" id="CHEBI:57856"/>
        <dbReference type="ChEBI" id="CHEBI:59789"/>
        <dbReference type="ChEBI" id="CHEBI:61929"/>
    </reaction>
</comment>
<dbReference type="SMART" id="SM00317">
    <property type="entry name" value="SET"/>
    <property type="match status" value="1"/>
</dbReference>
<evidence type="ECO:0000256" key="8">
    <source>
        <dbReference type="ARBA" id="ARBA00022833"/>
    </source>
</evidence>
<evidence type="ECO:0000256" key="10">
    <source>
        <dbReference type="ARBA" id="ARBA00023242"/>
    </source>
</evidence>
<sequence length="1047" mass="117857">MIVKRPMKFEMRNLKRCKIDEPNAESGAYGSSRSKILKTNGQCSVEKISALGSICGSNESKPAGLVDSGAKKSNCKSKLNGIIERPIPPLSLTYSRDRHRKLHPWFNDSVVRASDIGQAEECTPSSTEDTVHKVEHRELLETSRGYVEQAGDGIGRINCKIVRSREQCSEAEVDKHFKIENREAPMDAKARCTVSENFDFGRRLNSASHLGCSMNSSPSIDSIGFAADFSPKGTEQGTKGEAEKKREIFRTEDFTVGDILWAKCGKKYPAWPAIVIDPWVSAPDSVLRCCVPDALCVMYFGYSKNGTQRDYGWMKQGMIFPFAKYLDRFGGQTQLHKSKPSDFRMAIKEAILAQEGHLDLSLGSGELSISEAKSGGTEDTVGLCPYQYEECEDRQACDSCCFSFPCKSTKKIRSPGGRIQILCKHCTKLLKYRQYCGICKKVWHHSDGGNWICCDSCDVWVHAECARIPSLLFKDLENTDYFCPDCTTKLSCRMAKPEMAQPKVKSTEKKQFPISDQVTVVCNGMEGTYIPKFHMIICNCGSCGPKKQTPSEWERHTGCKAKKWKCSVKVKGTMETLERWIAAYNEHGLDTSKLDLKQLNDFLKEKYEPIIAKWTTERCAICRWVEDWEDNKIIICNRCQIAVHQECYGAIDVQDFTSWVCRACEDPDVKRECCLCPVQGGAMKPTDVGNLWVHVTCAWFQPEVAFLNHETMEPATGILRIPSSSFLKSCIICSQTHGSCTKCCKCTTYFHPMCAARAGYSMELHCMEKGGGQITTKMIYCAVHRVPKPDSVVVVHTPSGVFSARSFSENKHRGFRGSRLISKKDIPDSPDEGTDQVEPLSAARCRVHRRSSQKKPAEPISYQPMGLRSHSLVSIIGLRNYELDGSKTFTSFKDRLYHLQKTENHRICFGKSGIHGWGLFARRNIQEGEMVVEYRGEHVRRSIADLREVRYGSQGKDCYLFKISDELVIDATYKGNIARLINHSCMPNCYARIMTMGNEDSRIVLIAKTNVCAGDELTYDYLFDPDERDETKVPCLCGAPKCRKFMN</sequence>
<dbReference type="PROSITE" id="PS51805">
    <property type="entry name" value="EPHD"/>
    <property type="match status" value="1"/>
</dbReference>
<dbReference type="InterPro" id="IPR019786">
    <property type="entry name" value="Zinc_finger_PHD-type_CS"/>
</dbReference>
<dbReference type="InterPro" id="IPR001214">
    <property type="entry name" value="SET_dom"/>
</dbReference>
<keyword evidence="20" id="KW-1185">Reference proteome</keyword>
<keyword evidence="7 13" id="KW-0863">Zinc-finger</keyword>
<evidence type="ECO:0000256" key="7">
    <source>
        <dbReference type="ARBA" id="ARBA00022771"/>
    </source>
</evidence>
<feature type="domain" description="PHD-type" evidence="14">
    <location>
        <begin position="616"/>
        <end position="667"/>
    </location>
</feature>
<evidence type="ECO:0000256" key="2">
    <source>
        <dbReference type="ARBA" id="ARBA00022603"/>
    </source>
</evidence>
<dbReference type="PROSITE" id="PS50016">
    <property type="entry name" value="ZF_PHD_2"/>
    <property type="match status" value="2"/>
</dbReference>
<evidence type="ECO:0000256" key="6">
    <source>
        <dbReference type="ARBA" id="ARBA00022737"/>
    </source>
</evidence>
<dbReference type="InterPro" id="IPR034732">
    <property type="entry name" value="EPHD"/>
</dbReference>
<dbReference type="GO" id="GO:0048188">
    <property type="term" value="C:Set1C/COMPASS complex"/>
    <property type="evidence" value="ECO:0007669"/>
    <property type="project" value="UniProtKB-ARBA"/>
</dbReference>
<evidence type="ECO:0000256" key="1">
    <source>
        <dbReference type="ARBA" id="ARBA00004123"/>
    </source>
</evidence>
<keyword evidence="10" id="KW-0539">Nucleus</keyword>
<dbReference type="Proteomes" id="UP001345219">
    <property type="component" value="Chromosome 10"/>
</dbReference>
<evidence type="ECO:0000313" key="19">
    <source>
        <dbReference type="EMBL" id="KAK4746459.1"/>
    </source>
</evidence>
<dbReference type="GO" id="GO:0006325">
    <property type="term" value="P:chromatin organization"/>
    <property type="evidence" value="ECO:0007669"/>
    <property type="project" value="UniProtKB-KW"/>
</dbReference>
<evidence type="ECO:0000256" key="9">
    <source>
        <dbReference type="ARBA" id="ARBA00022853"/>
    </source>
</evidence>
<evidence type="ECO:0000259" key="16">
    <source>
        <dbReference type="PROSITE" id="PS50812"/>
    </source>
</evidence>
<dbReference type="Pfam" id="PF13831">
    <property type="entry name" value="PHD_2"/>
    <property type="match status" value="1"/>
</dbReference>
<evidence type="ECO:0000256" key="3">
    <source>
        <dbReference type="ARBA" id="ARBA00022679"/>
    </source>
</evidence>
<keyword evidence="5" id="KW-0479">Metal-binding</keyword>
<dbReference type="InterPro" id="IPR050701">
    <property type="entry name" value="Histone_Mod_Regulator"/>
</dbReference>
<feature type="domain" description="PHD-type" evidence="18">
    <location>
        <begin position="670"/>
        <end position="785"/>
    </location>
</feature>
<dbReference type="InterPro" id="IPR013083">
    <property type="entry name" value="Znf_RING/FYVE/PHD"/>
</dbReference>
<dbReference type="InterPro" id="IPR003616">
    <property type="entry name" value="Post-SET_dom"/>
</dbReference>
<feature type="domain" description="PWWP" evidence="16">
    <location>
        <begin position="256"/>
        <end position="325"/>
    </location>
</feature>
<proteinExistence type="predicted"/>
<dbReference type="InterPro" id="IPR046341">
    <property type="entry name" value="SET_dom_sf"/>
</dbReference>
<evidence type="ECO:0000256" key="11">
    <source>
        <dbReference type="ARBA" id="ARBA00052314"/>
    </source>
</evidence>
<dbReference type="AlphaFoldDB" id="A0AAN7GY92"/>
<dbReference type="SUPFAM" id="SSF82199">
    <property type="entry name" value="SET domain"/>
    <property type="match status" value="1"/>
</dbReference>
<organism evidence="19 20">
    <name type="scientific">Trapa incisa</name>
    <dbReference type="NCBI Taxonomy" id="236973"/>
    <lineage>
        <taxon>Eukaryota</taxon>
        <taxon>Viridiplantae</taxon>
        <taxon>Streptophyta</taxon>
        <taxon>Embryophyta</taxon>
        <taxon>Tracheophyta</taxon>
        <taxon>Spermatophyta</taxon>
        <taxon>Magnoliopsida</taxon>
        <taxon>eudicotyledons</taxon>
        <taxon>Gunneridae</taxon>
        <taxon>Pentapetalae</taxon>
        <taxon>rosids</taxon>
        <taxon>malvids</taxon>
        <taxon>Myrtales</taxon>
        <taxon>Lythraceae</taxon>
        <taxon>Trapa</taxon>
    </lineage>
</organism>
<dbReference type="CDD" id="cd15517">
    <property type="entry name" value="PHD_TCF19_like"/>
    <property type="match status" value="1"/>
</dbReference>
<dbReference type="SMART" id="SM00249">
    <property type="entry name" value="PHD"/>
    <property type="match status" value="3"/>
</dbReference>
<dbReference type="InterPro" id="IPR001965">
    <property type="entry name" value="Znf_PHD"/>
</dbReference>
<keyword evidence="3" id="KW-0808">Transferase</keyword>
<keyword evidence="2" id="KW-0489">Methyltransferase</keyword>
<comment type="subcellular location">
    <subcellularLocation>
        <location evidence="1">Nucleus</location>
    </subcellularLocation>
</comment>
<dbReference type="GO" id="GO:0032259">
    <property type="term" value="P:methylation"/>
    <property type="evidence" value="ECO:0007669"/>
    <property type="project" value="UniProtKB-KW"/>
</dbReference>
<dbReference type="PROSITE" id="PS50280">
    <property type="entry name" value="SET"/>
    <property type="match status" value="1"/>
</dbReference>
<dbReference type="FunFam" id="2.170.270.10:FF:000058">
    <property type="entry name" value="Histone-lysine N-methyltransferase"/>
    <property type="match status" value="1"/>
</dbReference>
<feature type="domain" description="PHD-type" evidence="14">
    <location>
        <begin position="433"/>
        <end position="489"/>
    </location>
</feature>
<dbReference type="SUPFAM" id="SSF57903">
    <property type="entry name" value="FYVE/PHD zinc finger"/>
    <property type="match status" value="2"/>
</dbReference>
<dbReference type="GO" id="GO:0008168">
    <property type="term" value="F:methyltransferase activity"/>
    <property type="evidence" value="ECO:0007669"/>
    <property type="project" value="UniProtKB-KW"/>
</dbReference>
<reference evidence="19 20" key="1">
    <citation type="journal article" date="2023" name="Hortic Res">
        <title>Pangenome of water caltrop reveals structural variations and asymmetric subgenome divergence after allopolyploidization.</title>
        <authorList>
            <person name="Zhang X."/>
            <person name="Chen Y."/>
            <person name="Wang L."/>
            <person name="Yuan Y."/>
            <person name="Fang M."/>
            <person name="Shi L."/>
            <person name="Lu R."/>
            <person name="Comes H.P."/>
            <person name="Ma Y."/>
            <person name="Chen Y."/>
            <person name="Huang G."/>
            <person name="Zhou Y."/>
            <person name="Zheng Z."/>
            <person name="Qiu Y."/>
        </authorList>
    </citation>
    <scope>NUCLEOTIDE SEQUENCE [LARGE SCALE GENOMIC DNA]</scope>
    <source>
        <tissue evidence="19">Roots</tissue>
    </source>
</reference>
<dbReference type="InterPro" id="IPR042011">
    <property type="entry name" value="ATX3/4/5_PHD"/>
</dbReference>
<evidence type="ECO:0000259" key="17">
    <source>
        <dbReference type="PROSITE" id="PS50868"/>
    </source>
</evidence>
<comment type="caution">
    <text evidence="19">The sequence shown here is derived from an EMBL/GenBank/DDBJ whole genome shotgun (WGS) entry which is preliminary data.</text>
</comment>
<dbReference type="PANTHER" id="PTHR13793:SF92">
    <property type="entry name" value="HISTONE-LYSINE N-METHYLTRANSFERASE ATX3"/>
    <property type="match status" value="1"/>
</dbReference>
<dbReference type="GO" id="GO:0006357">
    <property type="term" value="P:regulation of transcription by RNA polymerase II"/>
    <property type="evidence" value="ECO:0007669"/>
    <property type="project" value="TreeGrafter"/>
</dbReference>
<dbReference type="PROSITE" id="PS50812">
    <property type="entry name" value="PWWP"/>
    <property type="match status" value="1"/>
</dbReference>
<feature type="domain" description="SET" evidence="15">
    <location>
        <begin position="905"/>
        <end position="1022"/>
    </location>
</feature>
<dbReference type="SMART" id="SM00508">
    <property type="entry name" value="PostSET"/>
    <property type="match status" value="1"/>
</dbReference>
<dbReference type="Pfam" id="PF00856">
    <property type="entry name" value="SET"/>
    <property type="match status" value="1"/>
</dbReference>
<dbReference type="PROSITE" id="PS01359">
    <property type="entry name" value="ZF_PHD_1"/>
    <property type="match status" value="1"/>
</dbReference>
<dbReference type="InterPro" id="IPR011011">
    <property type="entry name" value="Znf_FYVE_PHD"/>
</dbReference>
<dbReference type="SUPFAM" id="SSF63748">
    <property type="entry name" value="Tudor/PWWP/MBT"/>
    <property type="match status" value="1"/>
</dbReference>
<evidence type="ECO:0000256" key="5">
    <source>
        <dbReference type="ARBA" id="ARBA00022723"/>
    </source>
</evidence>
<gene>
    <name evidence="19" type="ORF">SAY87_012771</name>
</gene>
<dbReference type="Gene3D" id="3.10.390.10">
    <property type="entry name" value="SAND domain-like"/>
    <property type="match status" value="1"/>
</dbReference>
<evidence type="ECO:0000256" key="4">
    <source>
        <dbReference type="ARBA" id="ARBA00022691"/>
    </source>
</evidence>
<evidence type="ECO:0008006" key="21">
    <source>
        <dbReference type="Google" id="ProtNLM"/>
    </source>
</evidence>
<feature type="domain" description="Post-SET" evidence="17">
    <location>
        <begin position="1031"/>
        <end position="1047"/>
    </location>
</feature>
<evidence type="ECO:0000259" key="18">
    <source>
        <dbReference type="PROSITE" id="PS51805"/>
    </source>
</evidence>
<dbReference type="CDD" id="cd10518">
    <property type="entry name" value="SET_SETD1-like"/>
    <property type="match status" value="1"/>
</dbReference>
<name>A0AAN7GY92_9MYRT</name>
<dbReference type="Pfam" id="PF00628">
    <property type="entry name" value="PHD"/>
    <property type="match status" value="1"/>
</dbReference>
<evidence type="ECO:0000256" key="13">
    <source>
        <dbReference type="PROSITE-ProRule" id="PRU00146"/>
    </source>
</evidence>
<comment type="function">
    <text evidence="12">Histone methyltransferase.</text>
</comment>
<keyword evidence="9" id="KW-0156">Chromatin regulator</keyword>
<dbReference type="PROSITE" id="PS51566">
    <property type="entry name" value="SAM_MT43_TRX_MLL"/>
    <property type="match status" value="1"/>
</dbReference>
<dbReference type="PROSITE" id="PS50868">
    <property type="entry name" value="POST_SET"/>
    <property type="match status" value="1"/>
</dbReference>
<evidence type="ECO:0000256" key="12">
    <source>
        <dbReference type="ARBA" id="ARBA00054897"/>
    </source>
</evidence>
<dbReference type="Gene3D" id="2.170.270.10">
    <property type="entry name" value="SET domain"/>
    <property type="match status" value="1"/>
</dbReference>
<dbReference type="GO" id="GO:0008270">
    <property type="term" value="F:zinc ion binding"/>
    <property type="evidence" value="ECO:0007669"/>
    <property type="project" value="UniProtKB-KW"/>
</dbReference>
<dbReference type="InterPro" id="IPR010919">
    <property type="entry name" value="SAND-like_dom_sf"/>
</dbReference>
<evidence type="ECO:0000259" key="14">
    <source>
        <dbReference type="PROSITE" id="PS50016"/>
    </source>
</evidence>
<keyword evidence="8" id="KW-0862">Zinc</keyword>
<dbReference type="InterPro" id="IPR025780">
    <property type="entry name" value="Hist-Lys_N-MeTrfase_ATX"/>
</dbReference>
<dbReference type="InterPro" id="IPR000313">
    <property type="entry name" value="PWWP_dom"/>
</dbReference>
<accession>A0AAN7GY92</accession>
<dbReference type="PANTHER" id="PTHR13793">
    <property type="entry name" value="PHD FINGER PROTEINS"/>
    <property type="match status" value="1"/>
</dbReference>
<dbReference type="FunFam" id="3.30.40.10:FF:000464">
    <property type="entry name" value="Histone-lysine N-methyltransferase"/>
    <property type="match status" value="1"/>
</dbReference>
<dbReference type="Gene3D" id="2.30.30.140">
    <property type="match status" value="1"/>
</dbReference>
<evidence type="ECO:0000313" key="20">
    <source>
        <dbReference type="Proteomes" id="UP001345219"/>
    </source>
</evidence>
<dbReference type="CDD" id="cd20143">
    <property type="entry name" value="PWWP_AtATX3-like"/>
    <property type="match status" value="1"/>
</dbReference>
<keyword evidence="6" id="KW-0677">Repeat</keyword>
<keyword evidence="4" id="KW-0949">S-adenosyl-L-methionine</keyword>
<protein>
    <recommendedName>
        <fullName evidence="21">Histone-lysine N-methyltransferase ATX3</fullName>
    </recommendedName>
</protein>
<evidence type="ECO:0000259" key="15">
    <source>
        <dbReference type="PROSITE" id="PS50280"/>
    </source>
</evidence>
<dbReference type="Pfam" id="PF13832">
    <property type="entry name" value="zf-HC5HC2H_2"/>
    <property type="match status" value="1"/>
</dbReference>
<dbReference type="InterPro" id="IPR019787">
    <property type="entry name" value="Znf_PHD-finger"/>
</dbReference>
<dbReference type="EMBL" id="JAXIOK010000021">
    <property type="protein sequence ID" value="KAK4746459.1"/>
    <property type="molecule type" value="Genomic_DNA"/>
</dbReference>
<dbReference type="Gene3D" id="3.30.40.10">
    <property type="entry name" value="Zinc/RING finger domain, C3HC4 (zinc finger)"/>
    <property type="match status" value="3"/>
</dbReference>
<dbReference type="Pfam" id="PF00855">
    <property type="entry name" value="PWWP"/>
    <property type="match status" value="1"/>
</dbReference>